<dbReference type="RefSeq" id="WP_089825646.1">
    <property type="nucleotide sequence ID" value="NZ_FODV01000009.1"/>
</dbReference>
<accession>A0A1H8TYX1</accession>
<keyword evidence="1" id="KW-0812">Transmembrane</keyword>
<evidence type="ECO:0000313" key="2">
    <source>
        <dbReference type="EMBL" id="SEO96097.1"/>
    </source>
</evidence>
<keyword evidence="1" id="KW-0472">Membrane</keyword>
<keyword evidence="3" id="KW-1185">Reference proteome</keyword>
<sequence length="165" mass="18866">MWADVLTVVGLVFDMFGAILLIGIDWRVTLKFGKTLKPRFKRLDSIIDQLGNFPYEDAEPGDEGFDDLFEVLSIEPTIAPVPAQTWERNRIEAPTEKHGKARFVFVRADTEPNVNMDESANMRMDTVENLANRYVERWFTRWGVRLLVVGFGLQILSTALPYLSV</sequence>
<reference evidence="3" key="1">
    <citation type="submission" date="2016-10" db="EMBL/GenBank/DDBJ databases">
        <authorList>
            <person name="Varghese N."/>
            <person name="Submissions S."/>
        </authorList>
    </citation>
    <scope>NUCLEOTIDE SEQUENCE [LARGE SCALE GENOMIC DNA]</scope>
    <source>
        <strain evidence="3">CGMCC 1.10121</strain>
    </source>
</reference>
<feature type="transmembrane region" description="Helical" evidence="1">
    <location>
        <begin position="6"/>
        <end position="24"/>
    </location>
</feature>
<proteinExistence type="predicted"/>
<protein>
    <submittedName>
        <fullName evidence="2">Uncharacterized protein</fullName>
    </submittedName>
</protein>
<organism evidence="2 3">
    <name type="scientific">Halogranum amylolyticum</name>
    <dbReference type="NCBI Taxonomy" id="660520"/>
    <lineage>
        <taxon>Archaea</taxon>
        <taxon>Methanobacteriati</taxon>
        <taxon>Methanobacteriota</taxon>
        <taxon>Stenosarchaea group</taxon>
        <taxon>Halobacteria</taxon>
        <taxon>Halobacteriales</taxon>
        <taxon>Haloferacaceae</taxon>
    </lineage>
</organism>
<evidence type="ECO:0000256" key="1">
    <source>
        <dbReference type="SAM" id="Phobius"/>
    </source>
</evidence>
<dbReference type="EMBL" id="FODV01000009">
    <property type="protein sequence ID" value="SEO96097.1"/>
    <property type="molecule type" value="Genomic_DNA"/>
</dbReference>
<keyword evidence="1" id="KW-1133">Transmembrane helix</keyword>
<feature type="transmembrane region" description="Helical" evidence="1">
    <location>
        <begin position="142"/>
        <end position="163"/>
    </location>
</feature>
<name>A0A1H8TYX1_9EURY</name>
<dbReference type="Proteomes" id="UP000199126">
    <property type="component" value="Unassembled WGS sequence"/>
</dbReference>
<gene>
    <name evidence="2" type="ORF">SAMN04487948_1097</name>
</gene>
<dbReference type="AlphaFoldDB" id="A0A1H8TYX1"/>
<evidence type="ECO:0000313" key="3">
    <source>
        <dbReference type="Proteomes" id="UP000199126"/>
    </source>
</evidence>